<dbReference type="Gene3D" id="2.60.40.3960">
    <property type="entry name" value="Velvet domain"/>
    <property type="match status" value="1"/>
</dbReference>
<keyword evidence="5" id="KW-0539">Nucleus</keyword>
<dbReference type="PANTHER" id="PTHR33572:SF18">
    <property type="entry name" value="SPORE DEVELOPMENT REGULATOR VOSA"/>
    <property type="match status" value="1"/>
</dbReference>
<evidence type="ECO:0000256" key="4">
    <source>
        <dbReference type="ARBA" id="ARBA00023163"/>
    </source>
</evidence>
<evidence type="ECO:0000256" key="3">
    <source>
        <dbReference type="ARBA" id="ARBA00023015"/>
    </source>
</evidence>
<keyword evidence="4" id="KW-0804">Transcription</keyword>
<dbReference type="EMBL" id="ML977321">
    <property type="protein sequence ID" value="KAF2116258.1"/>
    <property type="molecule type" value="Genomic_DNA"/>
</dbReference>
<dbReference type="InterPro" id="IPR021740">
    <property type="entry name" value="Velvet"/>
</dbReference>
<dbReference type="PANTHER" id="PTHR33572">
    <property type="entry name" value="SPORE DEVELOPMENT REGULATOR VOSA"/>
    <property type="match status" value="1"/>
</dbReference>
<feature type="compositionally biased region" description="Basic and acidic residues" evidence="6">
    <location>
        <begin position="266"/>
        <end position="279"/>
    </location>
</feature>
<name>A0A6A5ZD03_9PLEO</name>
<keyword evidence="2" id="KW-0749">Sporulation</keyword>
<keyword evidence="9" id="KW-1185">Reference proteome</keyword>
<dbReference type="AlphaFoldDB" id="A0A6A5ZD03"/>
<dbReference type="GO" id="GO:0005634">
    <property type="term" value="C:nucleus"/>
    <property type="evidence" value="ECO:0007669"/>
    <property type="project" value="UniProtKB-SubCell"/>
</dbReference>
<proteinExistence type="predicted"/>
<feature type="compositionally biased region" description="Polar residues" evidence="6">
    <location>
        <begin position="489"/>
        <end position="516"/>
    </location>
</feature>
<evidence type="ECO:0000259" key="7">
    <source>
        <dbReference type="PROSITE" id="PS51821"/>
    </source>
</evidence>
<dbReference type="InterPro" id="IPR037525">
    <property type="entry name" value="Velvet_dom"/>
</dbReference>
<feature type="region of interest" description="Disordered" evidence="6">
    <location>
        <begin position="383"/>
        <end position="434"/>
    </location>
</feature>
<feature type="region of interest" description="Disordered" evidence="6">
    <location>
        <begin position="489"/>
        <end position="522"/>
    </location>
</feature>
<organism evidence="8 9">
    <name type="scientific">Lophiotrema nucula</name>
    <dbReference type="NCBI Taxonomy" id="690887"/>
    <lineage>
        <taxon>Eukaryota</taxon>
        <taxon>Fungi</taxon>
        <taxon>Dikarya</taxon>
        <taxon>Ascomycota</taxon>
        <taxon>Pezizomycotina</taxon>
        <taxon>Dothideomycetes</taxon>
        <taxon>Pleosporomycetidae</taxon>
        <taxon>Pleosporales</taxon>
        <taxon>Lophiotremataceae</taxon>
        <taxon>Lophiotrema</taxon>
    </lineage>
</organism>
<feature type="compositionally biased region" description="Low complexity" evidence="6">
    <location>
        <begin position="403"/>
        <end position="433"/>
    </location>
</feature>
<evidence type="ECO:0000256" key="5">
    <source>
        <dbReference type="ARBA" id="ARBA00023242"/>
    </source>
</evidence>
<evidence type="ECO:0000313" key="9">
    <source>
        <dbReference type="Proteomes" id="UP000799770"/>
    </source>
</evidence>
<feature type="compositionally biased region" description="Polar residues" evidence="6">
    <location>
        <begin position="242"/>
        <end position="260"/>
    </location>
</feature>
<dbReference type="InterPro" id="IPR038491">
    <property type="entry name" value="Velvet_dom_sf"/>
</dbReference>
<feature type="region of interest" description="Disordered" evidence="6">
    <location>
        <begin position="446"/>
        <end position="468"/>
    </location>
</feature>
<evidence type="ECO:0000313" key="8">
    <source>
        <dbReference type="EMBL" id="KAF2116258.1"/>
    </source>
</evidence>
<evidence type="ECO:0000256" key="6">
    <source>
        <dbReference type="SAM" id="MobiDB-lite"/>
    </source>
</evidence>
<reference evidence="8" key="1">
    <citation type="journal article" date="2020" name="Stud. Mycol.">
        <title>101 Dothideomycetes genomes: a test case for predicting lifestyles and emergence of pathogens.</title>
        <authorList>
            <person name="Haridas S."/>
            <person name="Albert R."/>
            <person name="Binder M."/>
            <person name="Bloem J."/>
            <person name="Labutti K."/>
            <person name="Salamov A."/>
            <person name="Andreopoulos B."/>
            <person name="Baker S."/>
            <person name="Barry K."/>
            <person name="Bills G."/>
            <person name="Bluhm B."/>
            <person name="Cannon C."/>
            <person name="Castanera R."/>
            <person name="Culley D."/>
            <person name="Daum C."/>
            <person name="Ezra D."/>
            <person name="Gonzalez J."/>
            <person name="Henrissat B."/>
            <person name="Kuo A."/>
            <person name="Liang C."/>
            <person name="Lipzen A."/>
            <person name="Lutzoni F."/>
            <person name="Magnuson J."/>
            <person name="Mondo S."/>
            <person name="Nolan M."/>
            <person name="Ohm R."/>
            <person name="Pangilinan J."/>
            <person name="Park H.-J."/>
            <person name="Ramirez L."/>
            <person name="Alfaro M."/>
            <person name="Sun H."/>
            <person name="Tritt A."/>
            <person name="Yoshinaga Y."/>
            <person name="Zwiers L.-H."/>
            <person name="Turgeon B."/>
            <person name="Goodwin S."/>
            <person name="Spatafora J."/>
            <person name="Crous P."/>
            <person name="Grigoriev I."/>
        </authorList>
    </citation>
    <scope>NUCLEOTIDE SEQUENCE</scope>
    <source>
        <strain evidence="8">CBS 627.86</strain>
    </source>
</reference>
<gene>
    <name evidence="8" type="ORF">BDV96DRAFT_46805</name>
</gene>
<evidence type="ECO:0000256" key="2">
    <source>
        <dbReference type="ARBA" id="ARBA00022969"/>
    </source>
</evidence>
<accession>A0A6A5ZD03</accession>
<dbReference type="PROSITE" id="PS51821">
    <property type="entry name" value="VELVET"/>
    <property type="match status" value="1"/>
</dbReference>
<dbReference type="OrthoDB" id="5599552at2759"/>
<dbReference type="Proteomes" id="UP000799770">
    <property type="component" value="Unassembled WGS sequence"/>
</dbReference>
<keyword evidence="3" id="KW-0805">Transcription regulation</keyword>
<feature type="region of interest" description="Disordered" evidence="6">
    <location>
        <begin position="229"/>
        <end position="293"/>
    </location>
</feature>
<dbReference type="Pfam" id="PF11754">
    <property type="entry name" value="Velvet"/>
    <property type="match status" value="2"/>
</dbReference>
<protein>
    <submittedName>
        <fullName evidence="8">Velvet factor-domain-containing protein</fullName>
    </submittedName>
</protein>
<dbReference type="GO" id="GO:0030435">
    <property type="term" value="P:sporulation resulting in formation of a cellular spore"/>
    <property type="evidence" value="ECO:0007669"/>
    <property type="project" value="UniProtKB-KW"/>
</dbReference>
<sequence length="522" mass="57572">MFAYNQPSYLHQAAAPVVSSGSNLGRYERSPPSTQRTLSVTLRTSTNGEPFREDVTLHLRQQPKEALVTAEGKEKTRKPVDPPPIIQLTVKPQADPAQHFLQSPYLFMCTSLYKEHRDEAWDGTANKSLAGSLVSSLHRLKDVDNKDGGFFVFGDISVKIQGTFRLHFSLFDLRKDTNEVLYLGSITSEPFKVLLPKDFKGMDESTYLSRAFSDQGVRLRLRKEPRAMMGNKRPYPYGVDTPQASSQMRPNMSEYSYDDSSPNKRFRSENEDFKREPYPDHSSTTYSTSYTPAQFTGRQPSLTGLHNSMASYPNFTGGITTGTTSPYQFRGIGNSSSYMADNLLSSSSGAVPSSLGTMAGPHRYTDLQNPSYNMFPYGGQAGSGIGLGDPRPATATGVAPSMSLPHSTPQSQHSSHQSHDSLSSSRGGSYSQSPEMLRNTGLVERFPHLGSNLPDSSRSANRYDDPSQLTHSLYSHQSQRKTLPALTAESSLTSHTDSGTLQPSHIYNLDLTSTEQRGLDSR</sequence>
<feature type="compositionally biased region" description="Low complexity" evidence="6">
    <location>
        <begin position="282"/>
        <end position="291"/>
    </location>
</feature>
<comment type="subcellular location">
    <subcellularLocation>
        <location evidence="1">Nucleus</location>
    </subcellularLocation>
</comment>
<evidence type="ECO:0000256" key="1">
    <source>
        <dbReference type="ARBA" id="ARBA00004123"/>
    </source>
</evidence>
<feature type="domain" description="Velvet" evidence="7">
    <location>
        <begin position="48"/>
        <end position="222"/>
    </location>
</feature>